<evidence type="ECO:0000313" key="1">
    <source>
        <dbReference type="EMBL" id="KAL0120060.1"/>
    </source>
</evidence>
<gene>
    <name evidence="1" type="ORF">PUN28_008032</name>
</gene>
<organism evidence="1 2">
    <name type="scientific">Cardiocondyla obscurior</name>
    <dbReference type="NCBI Taxonomy" id="286306"/>
    <lineage>
        <taxon>Eukaryota</taxon>
        <taxon>Metazoa</taxon>
        <taxon>Ecdysozoa</taxon>
        <taxon>Arthropoda</taxon>
        <taxon>Hexapoda</taxon>
        <taxon>Insecta</taxon>
        <taxon>Pterygota</taxon>
        <taxon>Neoptera</taxon>
        <taxon>Endopterygota</taxon>
        <taxon>Hymenoptera</taxon>
        <taxon>Apocrita</taxon>
        <taxon>Aculeata</taxon>
        <taxon>Formicoidea</taxon>
        <taxon>Formicidae</taxon>
        <taxon>Myrmicinae</taxon>
        <taxon>Cardiocondyla</taxon>
    </lineage>
</organism>
<protein>
    <recommendedName>
        <fullName evidence="3">Secreted protein</fullName>
    </recommendedName>
</protein>
<evidence type="ECO:0008006" key="3">
    <source>
        <dbReference type="Google" id="ProtNLM"/>
    </source>
</evidence>
<evidence type="ECO:0000313" key="2">
    <source>
        <dbReference type="Proteomes" id="UP001430953"/>
    </source>
</evidence>
<name>A0AAW2G110_9HYME</name>
<accession>A0AAW2G110</accession>
<dbReference type="EMBL" id="JADYXP020000007">
    <property type="protein sequence ID" value="KAL0120060.1"/>
    <property type="molecule type" value="Genomic_DNA"/>
</dbReference>
<dbReference type="AlphaFoldDB" id="A0AAW2G110"/>
<sequence length="110" mass="12979">MKVFLWLYLKLKLYSMYRCWFSNIIILRDTREMCTSHARPTFTLGHTTQPQKYGSEKIFETSHSYTTNEYLPNLSRTRRSNPLPSSPTVLVPATFTATRGEFNVRVCTWF</sequence>
<dbReference type="Proteomes" id="UP001430953">
    <property type="component" value="Unassembled WGS sequence"/>
</dbReference>
<reference evidence="1 2" key="1">
    <citation type="submission" date="2023-03" db="EMBL/GenBank/DDBJ databases">
        <title>High recombination rates correlate with genetic variation in Cardiocondyla obscurior ants.</title>
        <authorList>
            <person name="Errbii M."/>
        </authorList>
    </citation>
    <scope>NUCLEOTIDE SEQUENCE [LARGE SCALE GENOMIC DNA]</scope>
    <source>
        <strain evidence="1">Alpha-2009</strain>
        <tissue evidence="1">Whole body</tissue>
    </source>
</reference>
<proteinExistence type="predicted"/>
<comment type="caution">
    <text evidence="1">The sequence shown here is derived from an EMBL/GenBank/DDBJ whole genome shotgun (WGS) entry which is preliminary data.</text>
</comment>
<keyword evidence="2" id="KW-1185">Reference proteome</keyword>